<keyword evidence="7" id="KW-1185">Reference proteome</keyword>
<dbReference type="Gene3D" id="3.20.20.140">
    <property type="entry name" value="Metal-dependent hydrolases"/>
    <property type="match status" value="1"/>
</dbReference>
<dbReference type="eggNOG" id="COG1735">
    <property type="taxonomic scope" value="Bacteria"/>
</dbReference>
<dbReference type="InterPro" id="IPR032466">
    <property type="entry name" value="Metal_Hydrolase"/>
</dbReference>
<name>B1C799_9FIRM</name>
<accession>B1C799</accession>
<protein>
    <submittedName>
        <fullName evidence="6">Phosphotriesterase family protein</fullName>
    </submittedName>
</protein>
<evidence type="ECO:0000313" key="7">
    <source>
        <dbReference type="Proteomes" id="UP000005178"/>
    </source>
</evidence>
<feature type="binding site" evidence="4">
    <location>
        <position position="214"/>
    </location>
    <ligand>
        <name>Zn(2+)</name>
        <dbReference type="ChEBI" id="CHEBI:29105"/>
        <label>2</label>
    </ligand>
</feature>
<dbReference type="GO" id="GO:0008270">
    <property type="term" value="F:zinc ion binding"/>
    <property type="evidence" value="ECO:0007669"/>
    <property type="project" value="InterPro"/>
</dbReference>
<comment type="similarity">
    <text evidence="5">Belongs to the metallo-dependent hydrolases superfamily. Phosphotriesterase family.</text>
</comment>
<feature type="binding site" evidence="4">
    <location>
        <position position="271"/>
    </location>
    <ligand>
        <name>Zn(2+)</name>
        <dbReference type="ChEBI" id="CHEBI:29105"/>
        <label>1</label>
    </ligand>
</feature>
<organism evidence="6 7">
    <name type="scientific">Anaerofustis stercorihominis DSM 17244</name>
    <dbReference type="NCBI Taxonomy" id="445971"/>
    <lineage>
        <taxon>Bacteria</taxon>
        <taxon>Bacillati</taxon>
        <taxon>Bacillota</taxon>
        <taxon>Clostridia</taxon>
        <taxon>Eubacteriales</taxon>
        <taxon>Eubacteriaceae</taxon>
        <taxon>Anaerofustis</taxon>
    </lineage>
</organism>
<feature type="binding site" evidence="4">
    <location>
        <position position="187"/>
    </location>
    <ligand>
        <name>Zn(2+)</name>
        <dbReference type="ChEBI" id="CHEBI:29105"/>
        <label>2</label>
    </ligand>
</feature>
<dbReference type="EMBL" id="ABIL02000005">
    <property type="protein sequence ID" value="EDS72886.1"/>
    <property type="molecule type" value="Genomic_DNA"/>
</dbReference>
<sequence length="324" mass="36947">MLFYIDKYALHICQNFERKKMNKIRTVLGDISSDKIGMTYTHEHIYSRPYTSEMDPTLAITDIDLSIKELINFKNAGGVTLVEGTAIDYGRNPEIMRKASKKSGVNLIATTGYYLHDHNPDNIKGISIAELADVFIKDILFGMDSSNIKAGQIKCAVSPLYIHENEEKCLKAAAYAQRKTNAPIWIHHGGIMGMEILDILEESGADLSKVVLGHVDRNPDTFDYKQIAKRGCYMSVDNLARLYRYPLEENIRILKDLLDMDKLDWIFISADFGRYTYYKAYGGGPGLEYIIKKFIPRFMKECELSEEDIKQIFINNPKAVYGCF</sequence>
<dbReference type="PIRSF" id="PIRSF016839">
    <property type="entry name" value="PhP"/>
    <property type="match status" value="1"/>
</dbReference>
<comment type="cofactor">
    <cofactor evidence="4">
        <name>a divalent metal cation</name>
        <dbReference type="ChEBI" id="CHEBI:60240"/>
    </cofactor>
    <text evidence="4">Binds 2 divalent metal cations per subunit.</text>
</comment>
<feature type="binding site" evidence="4">
    <location>
        <position position="44"/>
    </location>
    <ligand>
        <name>Zn(2+)</name>
        <dbReference type="ChEBI" id="CHEBI:29105"/>
        <label>1</label>
    </ligand>
</feature>
<dbReference type="PANTHER" id="PTHR10819:SF3">
    <property type="entry name" value="PHOSPHOTRIESTERASE-RELATED PROTEIN"/>
    <property type="match status" value="1"/>
</dbReference>
<keyword evidence="1 4" id="KW-0479">Metal-binding</keyword>
<dbReference type="InterPro" id="IPR001559">
    <property type="entry name" value="Phosphotriesterase"/>
</dbReference>
<feature type="binding site" description="via carbamate group" evidence="4">
    <location>
        <position position="154"/>
    </location>
    <ligand>
        <name>Zn(2+)</name>
        <dbReference type="ChEBI" id="CHEBI:29105"/>
        <label>1</label>
    </ligand>
</feature>
<gene>
    <name evidence="6" type="ORF">ANASTE_00601</name>
</gene>
<proteinExistence type="inferred from homology"/>
<evidence type="ECO:0000256" key="4">
    <source>
        <dbReference type="PIRSR" id="PIRSR601559-51"/>
    </source>
</evidence>
<dbReference type="SUPFAM" id="SSF51556">
    <property type="entry name" value="Metallo-dependent hydrolases"/>
    <property type="match status" value="1"/>
</dbReference>
<reference evidence="6" key="2">
    <citation type="submission" date="2013-08" db="EMBL/GenBank/DDBJ databases">
        <title>Draft genome sequence of Anaerofustis stercorihominis (DSM 17244).</title>
        <authorList>
            <person name="Sudarsanam P."/>
            <person name="Ley R."/>
            <person name="Guruge J."/>
            <person name="Turnbaugh P.J."/>
            <person name="Mahowald M."/>
            <person name="Liep D."/>
            <person name="Gordon J."/>
        </authorList>
    </citation>
    <scope>NUCLEOTIDE SEQUENCE</scope>
    <source>
        <strain evidence="6">DSM 17244</strain>
    </source>
</reference>
<feature type="binding site" description="via carbamate group" evidence="4">
    <location>
        <position position="154"/>
    </location>
    <ligand>
        <name>Zn(2+)</name>
        <dbReference type="ChEBI" id="CHEBI:29105"/>
        <label>2</label>
    </ligand>
</feature>
<feature type="binding site" evidence="4">
    <location>
        <position position="42"/>
    </location>
    <ligand>
        <name>Zn(2+)</name>
        <dbReference type="ChEBI" id="CHEBI:29105"/>
        <label>1</label>
    </ligand>
</feature>
<evidence type="ECO:0000256" key="2">
    <source>
        <dbReference type="ARBA" id="ARBA00022801"/>
    </source>
</evidence>
<dbReference type="PROSITE" id="PS51347">
    <property type="entry name" value="PHOSPHOTRIESTERASE_2"/>
    <property type="match status" value="1"/>
</dbReference>
<keyword evidence="2" id="KW-0378">Hydrolase</keyword>
<evidence type="ECO:0000256" key="1">
    <source>
        <dbReference type="ARBA" id="ARBA00022723"/>
    </source>
</evidence>
<dbReference type="Proteomes" id="UP000005178">
    <property type="component" value="Unassembled WGS sequence"/>
</dbReference>
<evidence type="ECO:0000313" key="6">
    <source>
        <dbReference type="EMBL" id="EDS72886.1"/>
    </source>
</evidence>
<evidence type="ECO:0000256" key="5">
    <source>
        <dbReference type="PROSITE-ProRule" id="PRU00679"/>
    </source>
</evidence>
<reference evidence="6" key="1">
    <citation type="submission" date="2008-01" db="EMBL/GenBank/DDBJ databases">
        <authorList>
            <person name="Fulton L."/>
            <person name="Clifton S."/>
            <person name="Fulton B."/>
            <person name="Xu J."/>
            <person name="Minx P."/>
            <person name="Pepin K.H."/>
            <person name="Johnson M."/>
            <person name="Thiruvilangam P."/>
            <person name="Bhonagiri V."/>
            <person name="Nash W.E."/>
            <person name="Mardis E.R."/>
            <person name="Wilson R.K."/>
        </authorList>
    </citation>
    <scope>NUCLEOTIDE SEQUENCE [LARGE SCALE GENOMIC DNA]</scope>
    <source>
        <strain evidence="6">DSM 17244</strain>
    </source>
</reference>
<dbReference type="Pfam" id="PF02126">
    <property type="entry name" value="PTE"/>
    <property type="match status" value="1"/>
</dbReference>
<dbReference type="GO" id="GO:0016787">
    <property type="term" value="F:hydrolase activity"/>
    <property type="evidence" value="ECO:0007669"/>
    <property type="project" value="UniProtKB-KW"/>
</dbReference>
<dbReference type="HOGENOM" id="CLU_054760_1_1_9"/>
<dbReference type="PANTHER" id="PTHR10819">
    <property type="entry name" value="PHOSPHOTRIESTERASE-RELATED"/>
    <property type="match status" value="1"/>
</dbReference>
<feature type="modified residue" description="N6-carboxylysine" evidence="3 5">
    <location>
        <position position="154"/>
    </location>
</feature>
<evidence type="ECO:0000256" key="3">
    <source>
        <dbReference type="PIRSR" id="PIRSR601559-50"/>
    </source>
</evidence>
<comment type="caution">
    <text evidence="6">The sequence shown here is derived from an EMBL/GenBank/DDBJ whole genome shotgun (WGS) entry which is preliminary data.</text>
</comment>
<dbReference type="STRING" id="445971.ANASTE_00601"/>
<dbReference type="AlphaFoldDB" id="B1C799"/>